<dbReference type="EMBL" id="QTSX02001167">
    <property type="protein sequence ID" value="KAJ9083094.1"/>
    <property type="molecule type" value="Genomic_DNA"/>
</dbReference>
<keyword evidence="2" id="KW-1185">Reference proteome</keyword>
<organism evidence="1 2">
    <name type="scientific">Entomophthora muscae</name>
    <dbReference type="NCBI Taxonomy" id="34485"/>
    <lineage>
        <taxon>Eukaryota</taxon>
        <taxon>Fungi</taxon>
        <taxon>Fungi incertae sedis</taxon>
        <taxon>Zoopagomycota</taxon>
        <taxon>Entomophthoromycotina</taxon>
        <taxon>Entomophthoromycetes</taxon>
        <taxon>Entomophthorales</taxon>
        <taxon>Entomophthoraceae</taxon>
        <taxon>Entomophthora</taxon>
    </lineage>
</organism>
<evidence type="ECO:0000313" key="1">
    <source>
        <dbReference type="EMBL" id="KAJ9083094.1"/>
    </source>
</evidence>
<comment type="caution">
    <text evidence="1">The sequence shown here is derived from an EMBL/GenBank/DDBJ whole genome shotgun (WGS) entry which is preliminary data.</text>
</comment>
<name>A0ACC2U7T1_9FUNG</name>
<reference evidence="1" key="1">
    <citation type="submission" date="2022-04" db="EMBL/GenBank/DDBJ databases">
        <title>Genome of the entomopathogenic fungus Entomophthora muscae.</title>
        <authorList>
            <person name="Elya C."/>
            <person name="Lovett B.R."/>
            <person name="Lee E."/>
            <person name="Macias A.M."/>
            <person name="Hajek A.E."/>
            <person name="De Bivort B.L."/>
            <person name="Kasson M.T."/>
            <person name="De Fine Licht H.H."/>
            <person name="Stajich J.E."/>
        </authorList>
    </citation>
    <scope>NUCLEOTIDE SEQUENCE</scope>
    <source>
        <strain evidence="1">Berkeley</strain>
    </source>
</reference>
<protein>
    <submittedName>
        <fullName evidence="1">Uncharacterized protein</fullName>
    </submittedName>
</protein>
<accession>A0ACC2U7T1</accession>
<proteinExistence type="predicted"/>
<evidence type="ECO:0000313" key="2">
    <source>
        <dbReference type="Proteomes" id="UP001165960"/>
    </source>
</evidence>
<sequence>MYQTDLDAVKMAGKTIVLTGATGFVGMAVLERVFRDHYDTVEHVYCLIRSSKGESAEVRLEHALANPIFDSLRKVHPEFADKVSALEGDLSAPGLGICEHFAESTLGNTVETIIHCAASIEFNLPLRDAFNINTMGTIHVLELADKCQKLKGIVHVSTAYVNCNKKDSLVIEEKIYPIAFGNPHYLVEHIPIVSQAEIDSLEKCVLNFYPNTYTFTKALTEHVLESKCDKWDIAIVRPSIITPALCTPIPGWTHGLAAAGGVVALIGMGVLDSMPARPEAVMDFVPVDFVASVIVAASNVAVGEPGLKVYHAASSCLKPLTWEVTVAGVLDGWKRQPDLQKKIFPVELQLIPDVAAHERRVAEVRQKKFFATAFKLAKKDPLSAGKILALVHRLDSTYLNFNFFASNEWIFEAKNVCELEKSVKAYSDNVTTQSIAEMDWMEYLFNFTVGIRRYVLEKNSSSYKDMPYTKPTAYAEAPKPAYQEAEPSTEAPREEYQDPNYENTPVEAAAKESTYAPASYQEPAYTKAPEASEEPKPAYQGSSCGKAPVNYAEAPKEAYQEPAYGKAPGSYQEPVYGKAPANYGEAPKETYQEPAYGKAPTSYQEPTYAKAPAGYAEAPRGSYQEPAYAKAPAGYAEAPKGYQEPAYAKAPAGYGEAPRGSYQEPTYAKAPAGYGEAPKASYQEPAYAKAPVGYGEAPRGSYQEPAYAKAPAGYGEAPKASYQEPAYAKAPVGYGEAPRGSYQEPAYAKAPAGYAEAPKGYQEPTYAKAPAGYGEAPKGYQEPAYAKAPAGYAEAPKGYQEPAYAKAPAGYGEAPRGSYQEPAYAKAPAGYAEAPKASYQEPAYAKAPANYAEAPKASYQEPAYAKAPSNYAEAPKASYQEPAYAKAPANYAEAPKPTYTKPAANYNAAPNASYK</sequence>
<dbReference type="Proteomes" id="UP001165960">
    <property type="component" value="Unassembled WGS sequence"/>
</dbReference>
<gene>
    <name evidence="1" type="ORF">DSO57_1038156</name>
</gene>